<dbReference type="GO" id="GO:0046688">
    <property type="term" value="P:response to copper ion"/>
    <property type="evidence" value="ECO:0007669"/>
    <property type="project" value="InterPro"/>
</dbReference>
<proteinExistence type="predicted"/>
<sequence length="226" mass="22988">MTSLRQIARPSVLPAALAAALIALAALCGAVALAPAAHAHDQLISTDPADGDTLAESPEELRLTFSGEIQDIGSAVELTDADAQAYDVELAVERADLVLTPAQPLQAGDYTLAWRVTSSDGHPIEGTVENDGAVDFTVESGPSADDEASAATSAPAEDGTATPTTTQATASPVSPEATASESSGPIELDLTEEESGWATPLIIILLAAAALAAVIVVIVKVRNQQK</sequence>
<dbReference type="Pfam" id="PF04234">
    <property type="entry name" value="CopC"/>
    <property type="match status" value="1"/>
</dbReference>
<feature type="chain" id="PRO_5038624706" evidence="7">
    <location>
        <begin position="26"/>
        <end position="226"/>
    </location>
</feature>
<feature type="signal peptide" evidence="7">
    <location>
        <begin position="1"/>
        <end position="25"/>
    </location>
</feature>
<dbReference type="InterPro" id="IPR007348">
    <property type="entry name" value="CopC_dom"/>
</dbReference>
<evidence type="ECO:0000256" key="7">
    <source>
        <dbReference type="SAM" id="SignalP"/>
    </source>
</evidence>
<evidence type="ECO:0000313" key="9">
    <source>
        <dbReference type="EMBL" id="MBG6084248.1"/>
    </source>
</evidence>
<dbReference type="GO" id="GO:0005886">
    <property type="term" value="C:plasma membrane"/>
    <property type="evidence" value="ECO:0007669"/>
    <property type="project" value="TreeGrafter"/>
</dbReference>
<feature type="transmembrane region" description="Helical" evidence="6">
    <location>
        <begin position="197"/>
        <end position="219"/>
    </location>
</feature>
<dbReference type="PANTHER" id="PTHR34820">
    <property type="entry name" value="INNER MEMBRANE PROTEIN YEBZ"/>
    <property type="match status" value="1"/>
</dbReference>
<keyword evidence="6" id="KW-0472">Membrane</keyword>
<evidence type="ECO:0000259" key="8">
    <source>
        <dbReference type="Pfam" id="PF04234"/>
    </source>
</evidence>
<accession>A0A931DCB5</accession>
<dbReference type="InterPro" id="IPR014755">
    <property type="entry name" value="Cu-Rt/internalin_Ig-like"/>
</dbReference>
<feature type="region of interest" description="Disordered" evidence="5">
    <location>
        <begin position="138"/>
        <end position="185"/>
    </location>
</feature>
<dbReference type="InterPro" id="IPR032694">
    <property type="entry name" value="CopC/D"/>
</dbReference>
<evidence type="ECO:0000256" key="3">
    <source>
        <dbReference type="ARBA" id="ARBA00022729"/>
    </source>
</evidence>
<evidence type="ECO:0000256" key="2">
    <source>
        <dbReference type="ARBA" id="ARBA00022723"/>
    </source>
</evidence>
<dbReference type="InterPro" id="IPR014756">
    <property type="entry name" value="Ig_E-set"/>
</dbReference>
<dbReference type="PANTHER" id="PTHR34820:SF4">
    <property type="entry name" value="INNER MEMBRANE PROTEIN YEBZ"/>
    <property type="match status" value="1"/>
</dbReference>
<feature type="domain" description="CopC" evidence="8">
    <location>
        <begin position="40"/>
        <end position="128"/>
    </location>
</feature>
<feature type="compositionally biased region" description="Low complexity" evidence="5">
    <location>
        <begin position="149"/>
        <end position="172"/>
    </location>
</feature>
<dbReference type="GO" id="GO:0030313">
    <property type="term" value="C:cell envelope"/>
    <property type="evidence" value="ECO:0007669"/>
    <property type="project" value="UniProtKB-SubCell"/>
</dbReference>
<keyword evidence="2" id="KW-0479">Metal-binding</keyword>
<keyword evidence="6" id="KW-0812">Transmembrane</keyword>
<dbReference type="GO" id="GO:0006825">
    <property type="term" value="P:copper ion transport"/>
    <property type="evidence" value="ECO:0007669"/>
    <property type="project" value="InterPro"/>
</dbReference>
<keyword evidence="6" id="KW-1133">Transmembrane helix</keyword>
<dbReference type="EMBL" id="JADOTZ010000001">
    <property type="protein sequence ID" value="MBG6084248.1"/>
    <property type="molecule type" value="Genomic_DNA"/>
</dbReference>
<keyword evidence="3 7" id="KW-0732">Signal</keyword>
<dbReference type="InterPro" id="IPR006311">
    <property type="entry name" value="TAT_signal"/>
</dbReference>
<gene>
    <name evidence="9" type="ORF">IW252_001015</name>
</gene>
<dbReference type="GO" id="GO:0005507">
    <property type="term" value="F:copper ion binding"/>
    <property type="evidence" value="ECO:0007669"/>
    <property type="project" value="InterPro"/>
</dbReference>
<dbReference type="GO" id="GO:0042597">
    <property type="term" value="C:periplasmic space"/>
    <property type="evidence" value="ECO:0007669"/>
    <property type="project" value="InterPro"/>
</dbReference>
<dbReference type="Proteomes" id="UP000625033">
    <property type="component" value="Unassembled WGS sequence"/>
</dbReference>
<reference evidence="9" key="1">
    <citation type="submission" date="2020-11" db="EMBL/GenBank/DDBJ databases">
        <title>Sequencing the genomes of 1000 actinobacteria strains.</title>
        <authorList>
            <person name="Klenk H.-P."/>
        </authorList>
    </citation>
    <scope>NUCLEOTIDE SEQUENCE</scope>
    <source>
        <strain evidence="9">DSM 26152</strain>
    </source>
</reference>
<dbReference type="PROSITE" id="PS51318">
    <property type="entry name" value="TAT"/>
    <property type="match status" value="1"/>
</dbReference>
<evidence type="ECO:0000256" key="4">
    <source>
        <dbReference type="ARBA" id="ARBA00023008"/>
    </source>
</evidence>
<evidence type="ECO:0000256" key="1">
    <source>
        <dbReference type="ARBA" id="ARBA00004196"/>
    </source>
</evidence>
<name>A0A931DCB5_9MICC</name>
<keyword evidence="10" id="KW-1185">Reference proteome</keyword>
<organism evidence="9 10">
    <name type="scientific">Zhihengliuella flava</name>
    <dbReference type="NCBI Taxonomy" id="1285193"/>
    <lineage>
        <taxon>Bacteria</taxon>
        <taxon>Bacillati</taxon>
        <taxon>Actinomycetota</taxon>
        <taxon>Actinomycetes</taxon>
        <taxon>Micrococcales</taxon>
        <taxon>Micrococcaceae</taxon>
        <taxon>Zhihengliuella</taxon>
    </lineage>
</organism>
<comment type="subcellular location">
    <subcellularLocation>
        <location evidence="1">Cell envelope</location>
    </subcellularLocation>
</comment>
<dbReference type="AlphaFoldDB" id="A0A931DCB5"/>
<comment type="caution">
    <text evidence="9">The sequence shown here is derived from an EMBL/GenBank/DDBJ whole genome shotgun (WGS) entry which is preliminary data.</text>
</comment>
<evidence type="ECO:0000313" key="10">
    <source>
        <dbReference type="Proteomes" id="UP000625033"/>
    </source>
</evidence>
<evidence type="ECO:0000256" key="6">
    <source>
        <dbReference type="SAM" id="Phobius"/>
    </source>
</evidence>
<keyword evidence="4" id="KW-0186">Copper</keyword>
<dbReference type="SUPFAM" id="SSF81296">
    <property type="entry name" value="E set domains"/>
    <property type="match status" value="1"/>
</dbReference>
<dbReference type="Gene3D" id="2.60.40.1220">
    <property type="match status" value="1"/>
</dbReference>
<dbReference type="RefSeq" id="WP_196835585.1">
    <property type="nucleotide sequence ID" value="NZ_JADOTZ010000001.1"/>
</dbReference>
<evidence type="ECO:0000256" key="5">
    <source>
        <dbReference type="SAM" id="MobiDB-lite"/>
    </source>
</evidence>
<protein>
    <submittedName>
        <fullName evidence="9">Methionine-rich copper-binding protein CopC</fullName>
    </submittedName>
</protein>